<dbReference type="Proteomes" id="UP000622017">
    <property type="component" value="Unassembled WGS sequence"/>
</dbReference>
<organism evidence="2 3">
    <name type="scientific">Hymenobacter citatus</name>
    <dbReference type="NCBI Taxonomy" id="2763506"/>
    <lineage>
        <taxon>Bacteria</taxon>
        <taxon>Pseudomonadati</taxon>
        <taxon>Bacteroidota</taxon>
        <taxon>Cytophagia</taxon>
        <taxon>Cytophagales</taxon>
        <taxon>Hymenobacteraceae</taxon>
        <taxon>Hymenobacter</taxon>
    </lineage>
</organism>
<sequence>MRYLIDANLPHRFAIWHSVKYEFVPDTTWSDSQIWAYAMERRQTIITKDADFADRVVRAGTPPKVIRLCIGNMRRNQLWLLLEKIRPSVLEASEQPGVRLTLVFTDRIETY</sequence>
<reference evidence="2 3" key="1">
    <citation type="submission" date="2020-08" db="EMBL/GenBank/DDBJ databases">
        <title>Hymenobacter sp.</title>
        <authorList>
            <person name="Kim M.K."/>
        </authorList>
    </citation>
    <scope>NUCLEOTIDE SEQUENCE [LARGE SCALE GENOMIC DNA]</scope>
    <source>
        <strain evidence="2 3">BT507</strain>
    </source>
</reference>
<accession>A0ABR7MMH8</accession>
<name>A0ABR7MMH8_9BACT</name>
<dbReference type="EMBL" id="JACSCY010000013">
    <property type="protein sequence ID" value="MBC6612289.1"/>
    <property type="molecule type" value="Genomic_DNA"/>
</dbReference>
<evidence type="ECO:0000259" key="1">
    <source>
        <dbReference type="Pfam" id="PF18480"/>
    </source>
</evidence>
<comment type="caution">
    <text evidence="2">The sequence shown here is derived from an EMBL/GenBank/DDBJ whole genome shotgun (WGS) entry which is preliminary data.</text>
</comment>
<gene>
    <name evidence="2" type="ORF">H8B15_15275</name>
</gene>
<dbReference type="Pfam" id="PF18480">
    <property type="entry name" value="DUF5615"/>
    <property type="match status" value="1"/>
</dbReference>
<protein>
    <submittedName>
        <fullName evidence="2">DUF5615 family PIN-like protein</fullName>
    </submittedName>
</protein>
<feature type="domain" description="DUF5615" evidence="1">
    <location>
        <begin position="1"/>
        <end position="89"/>
    </location>
</feature>
<dbReference type="InterPro" id="IPR041049">
    <property type="entry name" value="DUF5615"/>
</dbReference>
<keyword evidence="3" id="KW-1185">Reference proteome</keyword>
<evidence type="ECO:0000313" key="2">
    <source>
        <dbReference type="EMBL" id="MBC6612289.1"/>
    </source>
</evidence>
<dbReference type="RefSeq" id="WP_187320545.1">
    <property type="nucleotide sequence ID" value="NZ_JACSCY010000013.1"/>
</dbReference>
<proteinExistence type="predicted"/>
<evidence type="ECO:0000313" key="3">
    <source>
        <dbReference type="Proteomes" id="UP000622017"/>
    </source>
</evidence>